<dbReference type="EMBL" id="CP018171">
    <property type="protein sequence ID" value="APH70959.1"/>
    <property type="molecule type" value="Genomic_DNA"/>
</dbReference>
<dbReference type="PANTHER" id="PTHR34235">
    <property type="entry name" value="SLR1203 PROTEIN-RELATED"/>
    <property type="match status" value="1"/>
</dbReference>
<gene>
    <name evidence="1" type="ORF">BSQ44_05895</name>
</gene>
<sequence>MGKALEKPQDTLYERDFHAWLMDQAGKLRARSGNDIDWDNLAEEVESVGRSQKREIAKRLGVLLMHLLKWEHQPGRRSHSWQSTISEQRAHLQGLIETSPSLVRYPDEALDWSYRWAVRHAARETELPASAFPPEPPYTAAQALDDLFMPGPPFKADELIRD</sequence>
<name>A0A1L3SNH6_9HYPH</name>
<keyword evidence="2" id="KW-1185">Reference proteome</keyword>
<evidence type="ECO:0000313" key="1">
    <source>
        <dbReference type="EMBL" id="APH70959.1"/>
    </source>
</evidence>
<dbReference type="STRING" id="1670800.BSQ44_05895"/>
<dbReference type="Pfam" id="PF01724">
    <property type="entry name" value="DUF29"/>
    <property type="match status" value="1"/>
</dbReference>
<organism evidence="1 2">
    <name type="scientific">Aquibium oceanicum</name>
    <dbReference type="NCBI Taxonomy" id="1670800"/>
    <lineage>
        <taxon>Bacteria</taxon>
        <taxon>Pseudomonadati</taxon>
        <taxon>Pseudomonadota</taxon>
        <taxon>Alphaproteobacteria</taxon>
        <taxon>Hyphomicrobiales</taxon>
        <taxon>Phyllobacteriaceae</taxon>
        <taxon>Aquibium</taxon>
    </lineage>
</organism>
<proteinExistence type="predicted"/>
<dbReference type="KEGG" id="meso:BSQ44_05895"/>
<protein>
    <recommendedName>
        <fullName evidence="3">DUF29 domain-containing protein</fullName>
    </recommendedName>
</protein>
<evidence type="ECO:0008006" key="3">
    <source>
        <dbReference type="Google" id="ProtNLM"/>
    </source>
</evidence>
<dbReference type="OrthoDB" id="425753at2"/>
<accession>A0A1L3SNH6</accession>
<dbReference type="Gene3D" id="1.20.1220.20">
    <property type="entry name" value="Uncharcterised protein PF01724"/>
    <property type="match status" value="1"/>
</dbReference>
<reference evidence="2" key="1">
    <citation type="submission" date="2016-11" db="EMBL/GenBank/DDBJ databases">
        <title>Mesorhizobium oceanicum sp. nov., isolated from deep seawater in South China Sea.</title>
        <authorList>
            <person name="Fu G.-Y."/>
        </authorList>
    </citation>
    <scope>NUCLEOTIDE SEQUENCE [LARGE SCALE GENOMIC DNA]</scope>
    <source>
        <strain evidence="2">B7</strain>
    </source>
</reference>
<dbReference type="AlphaFoldDB" id="A0A1L3SNH6"/>
<dbReference type="RefSeq" id="WP_072602369.1">
    <property type="nucleotide sequence ID" value="NZ_CP018171.1"/>
</dbReference>
<evidence type="ECO:0000313" key="2">
    <source>
        <dbReference type="Proteomes" id="UP000182840"/>
    </source>
</evidence>
<dbReference type="InterPro" id="IPR002636">
    <property type="entry name" value="DUF29"/>
</dbReference>
<dbReference type="Proteomes" id="UP000182840">
    <property type="component" value="Chromosome"/>
</dbReference>